<accession>A0A3M7PN08</accession>
<name>A0A3M7PN08_BRAPC</name>
<protein>
    <submittedName>
        <fullName evidence="1">Uncharacterized protein</fullName>
    </submittedName>
</protein>
<dbReference type="EMBL" id="REGN01009760">
    <property type="protein sequence ID" value="RNA00440.1"/>
    <property type="molecule type" value="Genomic_DNA"/>
</dbReference>
<organism evidence="1 2">
    <name type="scientific">Brachionus plicatilis</name>
    <name type="common">Marine rotifer</name>
    <name type="synonym">Brachionus muelleri</name>
    <dbReference type="NCBI Taxonomy" id="10195"/>
    <lineage>
        <taxon>Eukaryota</taxon>
        <taxon>Metazoa</taxon>
        <taxon>Spiralia</taxon>
        <taxon>Gnathifera</taxon>
        <taxon>Rotifera</taxon>
        <taxon>Eurotatoria</taxon>
        <taxon>Monogononta</taxon>
        <taxon>Pseudotrocha</taxon>
        <taxon>Ploima</taxon>
        <taxon>Brachionidae</taxon>
        <taxon>Brachionus</taxon>
    </lineage>
</organism>
<reference evidence="1 2" key="1">
    <citation type="journal article" date="2018" name="Sci. Rep.">
        <title>Genomic signatures of local adaptation to the degree of environmental predictability in rotifers.</title>
        <authorList>
            <person name="Franch-Gras L."/>
            <person name="Hahn C."/>
            <person name="Garcia-Roger E.M."/>
            <person name="Carmona M.J."/>
            <person name="Serra M."/>
            <person name="Gomez A."/>
        </authorList>
    </citation>
    <scope>NUCLEOTIDE SEQUENCE [LARGE SCALE GENOMIC DNA]</scope>
    <source>
        <strain evidence="1">HYR1</strain>
    </source>
</reference>
<sequence>MVFEKDNKNIKLYNRQNIIKKKLLSSTCTNCTCCLSLDRAIYYHLVTCCIVNDVDYHGLRIKYLEKKKGKLQCRIE</sequence>
<gene>
    <name evidence="1" type="ORF">BpHYR1_054275</name>
</gene>
<comment type="caution">
    <text evidence="1">The sequence shown here is derived from an EMBL/GenBank/DDBJ whole genome shotgun (WGS) entry which is preliminary data.</text>
</comment>
<proteinExistence type="predicted"/>
<evidence type="ECO:0000313" key="2">
    <source>
        <dbReference type="Proteomes" id="UP000276133"/>
    </source>
</evidence>
<dbReference type="Proteomes" id="UP000276133">
    <property type="component" value="Unassembled WGS sequence"/>
</dbReference>
<keyword evidence="2" id="KW-1185">Reference proteome</keyword>
<evidence type="ECO:0000313" key="1">
    <source>
        <dbReference type="EMBL" id="RNA00440.1"/>
    </source>
</evidence>
<dbReference type="AlphaFoldDB" id="A0A3M7PN08"/>